<evidence type="ECO:0000256" key="4">
    <source>
        <dbReference type="SAM" id="Phobius"/>
    </source>
</evidence>
<dbReference type="InterPro" id="IPR035976">
    <property type="entry name" value="Sushi/SCR/CCP_sf"/>
</dbReference>
<dbReference type="InterPro" id="IPR013320">
    <property type="entry name" value="ConA-like_dom_sf"/>
</dbReference>
<dbReference type="PROSITE" id="PS00524">
    <property type="entry name" value="SMB_1"/>
    <property type="match status" value="1"/>
</dbReference>
<feature type="compositionally biased region" description="Low complexity" evidence="3">
    <location>
        <begin position="522"/>
        <end position="533"/>
    </location>
</feature>
<feature type="region of interest" description="Disordered" evidence="3">
    <location>
        <begin position="403"/>
        <end position="533"/>
    </location>
</feature>
<dbReference type="SUPFAM" id="SSF90188">
    <property type="entry name" value="Somatomedin B domain"/>
    <property type="match status" value="1"/>
</dbReference>
<dbReference type="Pfam" id="PF00629">
    <property type="entry name" value="MAM"/>
    <property type="match status" value="1"/>
</dbReference>
<reference evidence="9" key="1">
    <citation type="submission" date="2022-03" db="EMBL/GenBank/DDBJ databases">
        <authorList>
            <person name="Lindestad O."/>
        </authorList>
    </citation>
    <scope>NUCLEOTIDE SEQUENCE</scope>
</reference>
<dbReference type="PROSITE" id="PS50060">
    <property type="entry name" value="MAM_2"/>
    <property type="match status" value="1"/>
</dbReference>
<dbReference type="InterPro" id="IPR051560">
    <property type="entry name" value="MAM_domain-containing"/>
</dbReference>
<feature type="signal peptide" evidence="5">
    <location>
        <begin position="1"/>
        <end position="17"/>
    </location>
</feature>
<accession>A0A8S4S302</accession>
<evidence type="ECO:0000259" key="8">
    <source>
        <dbReference type="PROSITE" id="PS50958"/>
    </source>
</evidence>
<dbReference type="Gene3D" id="2.60.120.200">
    <property type="match status" value="1"/>
</dbReference>
<organism evidence="9 10">
    <name type="scientific">Pararge aegeria aegeria</name>
    <dbReference type="NCBI Taxonomy" id="348720"/>
    <lineage>
        <taxon>Eukaryota</taxon>
        <taxon>Metazoa</taxon>
        <taxon>Ecdysozoa</taxon>
        <taxon>Arthropoda</taxon>
        <taxon>Hexapoda</taxon>
        <taxon>Insecta</taxon>
        <taxon>Pterygota</taxon>
        <taxon>Neoptera</taxon>
        <taxon>Endopterygota</taxon>
        <taxon>Lepidoptera</taxon>
        <taxon>Glossata</taxon>
        <taxon>Ditrysia</taxon>
        <taxon>Papilionoidea</taxon>
        <taxon>Nymphalidae</taxon>
        <taxon>Satyrinae</taxon>
        <taxon>Satyrini</taxon>
        <taxon>Parargina</taxon>
        <taxon>Pararge</taxon>
    </lineage>
</organism>
<sequence length="646" mass="71091">MFVQCLLFLSIFGSLNADYYRMSLRPKPCLIPNLEHGRVRVRRSTVIKFMCLQRYELVGNRYASCKDGQWDTPPPVCVRAGCTVPQIENGIVAASRNNAWVMYFCLPGFKLVGSSAIYCDGRRWNSTAPTCLNSTIQNSLSCDFEDSLCGWTQDDLHDFDWKRLNHKTPSSFLSTGPSFDHTLGPRASGYYMYIESTSRLENDTARFVSPVYDKTLADNGCFSFFYHMYGRTCGGLRVYQKPDNLPLEPLVQFDAETKKEYILFEKWGNLGDVWYSSVSTLRQFDDNFQIIIEGIRGSSYTSDIAIDDVSILQGGNCTAAINAASTPSPNPFMLDTCVNRCRTLDTADATPGCGCTSSCLVHGNCCPDFFDVCVFVSDSTIPEDMLPANSSEDSVAPVTQKLVANTPETTSTLTSTSTTTTSTTTTTTPRPTTTSTTTTTTTTTTQRPTTTTTTTTTQRPTTSTTTTQRPTTTTTTQIPTTTSTTTTQRPTTTESTSKTTKSATTAKNITSTPTTKAPAENTKTQSSTTTRKSMAITKKSTTGVPYGISRTLENHNVYHELVDKKRKEHTVETRKLVHALVKDAEQQSSHGWKIALIVLGVVLCVGLLLAVRMRGSARACVELAGLRARVTNDPEVRYLSADNDEF</sequence>
<gene>
    <name evidence="9" type="primary">jg8764</name>
    <name evidence="9" type="ORF">PAEG_LOCUS19803</name>
</gene>
<dbReference type="SMART" id="SM00201">
    <property type="entry name" value="SO"/>
    <property type="match status" value="1"/>
</dbReference>
<dbReference type="InterPro" id="IPR000436">
    <property type="entry name" value="Sushi_SCR_CCP_dom"/>
</dbReference>
<dbReference type="InterPro" id="IPR000998">
    <property type="entry name" value="MAM_dom"/>
</dbReference>
<dbReference type="PANTHER" id="PTHR23282">
    <property type="entry name" value="APICAL ENDOSOMAL GLYCOPROTEIN PRECURSOR"/>
    <property type="match status" value="1"/>
</dbReference>
<dbReference type="InterPro" id="IPR036024">
    <property type="entry name" value="Somatomedin_B-like_dom_sf"/>
</dbReference>
<keyword evidence="1" id="KW-1015">Disulfide bond</keyword>
<evidence type="ECO:0000259" key="6">
    <source>
        <dbReference type="PROSITE" id="PS50060"/>
    </source>
</evidence>
<feature type="domain" description="MAM" evidence="6">
    <location>
        <begin position="140"/>
        <end position="319"/>
    </location>
</feature>
<dbReference type="PANTHER" id="PTHR23282:SF101">
    <property type="entry name" value="MAM DOMAIN-CONTAINING PROTEIN"/>
    <property type="match status" value="1"/>
</dbReference>
<evidence type="ECO:0000256" key="1">
    <source>
        <dbReference type="ARBA" id="ARBA00023157"/>
    </source>
</evidence>
<keyword evidence="2" id="KW-0768">Sushi</keyword>
<dbReference type="AlphaFoldDB" id="A0A8S4S302"/>
<comment type="caution">
    <text evidence="2">Lacks conserved residue(s) required for the propagation of feature annotation.</text>
</comment>
<evidence type="ECO:0000256" key="3">
    <source>
        <dbReference type="SAM" id="MobiDB-lite"/>
    </source>
</evidence>
<dbReference type="PROSITE" id="PS50958">
    <property type="entry name" value="SMB_2"/>
    <property type="match status" value="1"/>
</dbReference>
<dbReference type="GO" id="GO:0016020">
    <property type="term" value="C:membrane"/>
    <property type="evidence" value="ECO:0007669"/>
    <property type="project" value="InterPro"/>
</dbReference>
<dbReference type="Gene3D" id="4.10.410.20">
    <property type="match status" value="1"/>
</dbReference>
<feature type="transmembrane region" description="Helical" evidence="4">
    <location>
        <begin position="592"/>
        <end position="611"/>
    </location>
</feature>
<feature type="domain" description="Sushi" evidence="7">
    <location>
        <begin position="80"/>
        <end position="133"/>
    </location>
</feature>
<dbReference type="InterPro" id="IPR001212">
    <property type="entry name" value="Somatomedin_B_dom"/>
</dbReference>
<evidence type="ECO:0000256" key="2">
    <source>
        <dbReference type="PROSITE-ProRule" id="PRU00302"/>
    </source>
</evidence>
<keyword evidence="4" id="KW-0472">Membrane</keyword>
<dbReference type="Pfam" id="PF01033">
    <property type="entry name" value="Somatomedin_B"/>
    <property type="match status" value="1"/>
</dbReference>
<feature type="compositionally biased region" description="Low complexity" evidence="3">
    <location>
        <begin position="406"/>
        <end position="505"/>
    </location>
</feature>
<dbReference type="EMBL" id="CAKXAJ010025764">
    <property type="protein sequence ID" value="CAH2243704.1"/>
    <property type="molecule type" value="Genomic_DNA"/>
</dbReference>
<dbReference type="OrthoDB" id="6107927at2759"/>
<feature type="domain" description="Sushi" evidence="7">
    <location>
        <begin position="27"/>
        <end position="79"/>
    </location>
</feature>
<evidence type="ECO:0000256" key="5">
    <source>
        <dbReference type="SAM" id="SignalP"/>
    </source>
</evidence>
<keyword evidence="10" id="KW-1185">Reference proteome</keyword>
<dbReference type="CDD" id="cd00033">
    <property type="entry name" value="CCP"/>
    <property type="match status" value="2"/>
</dbReference>
<name>A0A8S4S302_9NEOP</name>
<dbReference type="PROSITE" id="PS50923">
    <property type="entry name" value="SUSHI"/>
    <property type="match status" value="2"/>
</dbReference>
<feature type="compositionally biased region" description="Polar residues" evidence="3">
    <location>
        <begin position="506"/>
        <end position="515"/>
    </location>
</feature>
<dbReference type="SMART" id="SM00137">
    <property type="entry name" value="MAM"/>
    <property type="match status" value="1"/>
</dbReference>
<dbReference type="SUPFAM" id="SSF57535">
    <property type="entry name" value="Complement control module/SCR domain"/>
    <property type="match status" value="2"/>
</dbReference>
<dbReference type="Gene3D" id="2.10.70.10">
    <property type="entry name" value="Complement Module, domain 1"/>
    <property type="match status" value="2"/>
</dbReference>
<dbReference type="Pfam" id="PF00084">
    <property type="entry name" value="Sushi"/>
    <property type="match status" value="2"/>
</dbReference>
<protein>
    <submittedName>
        <fullName evidence="9">Jg8764 protein</fullName>
    </submittedName>
</protein>
<proteinExistence type="predicted"/>
<keyword evidence="4" id="KW-0812">Transmembrane</keyword>
<dbReference type="CDD" id="cd06263">
    <property type="entry name" value="MAM"/>
    <property type="match status" value="1"/>
</dbReference>
<keyword evidence="5" id="KW-0732">Signal</keyword>
<comment type="caution">
    <text evidence="9">The sequence shown here is derived from an EMBL/GenBank/DDBJ whole genome shotgun (WGS) entry which is preliminary data.</text>
</comment>
<evidence type="ECO:0000313" key="9">
    <source>
        <dbReference type="EMBL" id="CAH2243704.1"/>
    </source>
</evidence>
<dbReference type="SMART" id="SM00032">
    <property type="entry name" value="CCP"/>
    <property type="match status" value="2"/>
</dbReference>
<feature type="chain" id="PRO_5035729785" evidence="5">
    <location>
        <begin position="18"/>
        <end position="646"/>
    </location>
</feature>
<dbReference type="SUPFAM" id="SSF49899">
    <property type="entry name" value="Concanavalin A-like lectins/glucanases"/>
    <property type="match status" value="1"/>
</dbReference>
<keyword evidence="4" id="KW-1133">Transmembrane helix</keyword>
<dbReference type="Proteomes" id="UP000838756">
    <property type="component" value="Unassembled WGS sequence"/>
</dbReference>
<evidence type="ECO:0000313" key="10">
    <source>
        <dbReference type="Proteomes" id="UP000838756"/>
    </source>
</evidence>
<feature type="domain" description="SMB" evidence="8">
    <location>
        <begin position="333"/>
        <end position="377"/>
    </location>
</feature>
<evidence type="ECO:0000259" key="7">
    <source>
        <dbReference type="PROSITE" id="PS50923"/>
    </source>
</evidence>